<dbReference type="PANTHER" id="PTHR10291:SF0">
    <property type="entry name" value="DEHYDRODOLICHYL DIPHOSPHATE SYNTHASE 2"/>
    <property type="match status" value="1"/>
</dbReference>
<dbReference type="RefSeq" id="WP_166655802.1">
    <property type="nucleotide sequence ID" value="NZ_SNXK01000005.1"/>
</dbReference>
<proteinExistence type="inferred from homology"/>
<evidence type="ECO:0000256" key="2">
    <source>
        <dbReference type="ARBA" id="ARBA00005432"/>
    </source>
</evidence>
<comment type="caution">
    <text evidence="5">The sequence shown here is derived from an EMBL/GenBank/DDBJ whole genome shotgun (WGS) entry which is preliminary data.</text>
</comment>
<reference evidence="5 6" key="1">
    <citation type="submission" date="2019-03" db="EMBL/GenBank/DDBJ databases">
        <title>Genomic Encyclopedia of Type Strains, Phase IV (KMG-IV): sequencing the most valuable type-strain genomes for metagenomic binning, comparative biology and taxonomic classification.</title>
        <authorList>
            <person name="Goeker M."/>
        </authorList>
    </citation>
    <scope>NUCLEOTIDE SEQUENCE [LARGE SCALE GENOMIC DNA]</scope>
    <source>
        <strain evidence="5 6">DSM 44496</strain>
    </source>
</reference>
<gene>
    <name evidence="5" type="ORF">DFR75_105420</name>
</gene>
<evidence type="ECO:0000313" key="5">
    <source>
        <dbReference type="EMBL" id="TDP33182.1"/>
    </source>
</evidence>
<dbReference type="Pfam" id="PF01255">
    <property type="entry name" value="Prenyltransf"/>
    <property type="match status" value="1"/>
</dbReference>
<dbReference type="CDD" id="cd00475">
    <property type="entry name" value="Cis_IPPS"/>
    <property type="match status" value="1"/>
</dbReference>
<dbReference type="GO" id="GO:0016094">
    <property type="term" value="P:polyprenol biosynthetic process"/>
    <property type="evidence" value="ECO:0007669"/>
    <property type="project" value="TreeGrafter"/>
</dbReference>
<dbReference type="InterPro" id="IPR018520">
    <property type="entry name" value="UPP_synth-like_CS"/>
</dbReference>
<dbReference type="InterPro" id="IPR036424">
    <property type="entry name" value="UPP_synth-like_sf"/>
</dbReference>
<dbReference type="SUPFAM" id="SSF64005">
    <property type="entry name" value="Undecaprenyl diphosphate synthase"/>
    <property type="match status" value="1"/>
</dbReference>
<organism evidence="5 6">
    <name type="scientific">Nocardia ignorata</name>
    <dbReference type="NCBI Taxonomy" id="145285"/>
    <lineage>
        <taxon>Bacteria</taxon>
        <taxon>Bacillati</taxon>
        <taxon>Actinomycetota</taxon>
        <taxon>Actinomycetes</taxon>
        <taxon>Mycobacteriales</taxon>
        <taxon>Nocardiaceae</taxon>
        <taxon>Nocardia</taxon>
    </lineage>
</organism>
<dbReference type="PROSITE" id="PS01066">
    <property type="entry name" value="UPP_SYNTHASE"/>
    <property type="match status" value="1"/>
</dbReference>
<dbReference type="Gene3D" id="3.40.1180.10">
    <property type="entry name" value="Decaprenyl diphosphate synthase-like"/>
    <property type="match status" value="1"/>
</dbReference>
<dbReference type="InterPro" id="IPR001441">
    <property type="entry name" value="UPP_synth-like"/>
</dbReference>
<dbReference type="PANTHER" id="PTHR10291">
    <property type="entry name" value="DEHYDRODOLICHYL DIPHOSPHATE SYNTHASE FAMILY MEMBER"/>
    <property type="match status" value="1"/>
</dbReference>
<evidence type="ECO:0000256" key="1">
    <source>
        <dbReference type="ARBA" id="ARBA00001946"/>
    </source>
</evidence>
<dbReference type="EMBL" id="SNXK01000005">
    <property type="protein sequence ID" value="TDP33182.1"/>
    <property type="molecule type" value="Genomic_DNA"/>
</dbReference>
<evidence type="ECO:0000313" key="6">
    <source>
        <dbReference type="Proteomes" id="UP000295087"/>
    </source>
</evidence>
<accession>A0A4V3CN93</accession>
<dbReference type="AlphaFoldDB" id="A0A4V3CN93"/>
<dbReference type="NCBIfam" id="TIGR00055">
    <property type="entry name" value="uppS"/>
    <property type="match status" value="1"/>
</dbReference>
<dbReference type="Proteomes" id="UP000295087">
    <property type="component" value="Unassembled WGS sequence"/>
</dbReference>
<sequence length="233" mass="26426">MRIIEWPERRAVKDRGVPIHVALIMDGNRRWGAARGISAVDAHMSSAPALVSCIEEARWLNVSHLTFFALAARNLERSTEEVDSLVKLRRWLWTSEVLEAVEAADANVHVIGEYRDARIVDDILHVVEHGRQGEGKIDVCFAVNYSSRAELLGGLATTDRTSTDRAYDSFSKQTPDIDLLIRPGGEQRLSDFMLWHVAHAELVFTDTLWPDFRGLHFSSAVAEFQQRQRRHGR</sequence>
<protein>
    <recommendedName>
        <fullName evidence="4">Decaprenyl diphosphate synthase</fullName>
    </recommendedName>
</protein>
<dbReference type="GO" id="GO:0045547">
    <property type="term" value="F:ditrans,polycis-polyprenyl diphosphate synthase [(2E,6E)-farnesyl diphosphate specific] activity"/>
    <property type="evidence" value="ECO:0007669"/>
    <property type="project" value="TreeGrafter"/>
</dbReference>
<evidence type="ECO:0000256" key="3">
    <source>
        <dbReference type="ARBA" id="ARBA00022679"/>
    </source>
</evidence>
<keyword evidence="6" id="KW-1185">Reference proteome</keyword>
<keyword evidence="3" id="KW-0808">Transferase</keyword>
<evidence type="ECO:0000256" key="4">
    <source>
        <dbReference type="ARBA" id="ARBA00040254"/>
    </source>
</evidence>
<comment type="cofactor">
    <cofactor evidence="1">
        <name>Mg(2+)</name>
        <dbReference type="ChEBI" id="CHEBI:18420"/>
    </cofactor>
</comment>
<comment type="similarity">
    <text evidence="2">Belongs to the UPP synthase family.</text>
</comment>
<name>A0A4V3CN93_NOCIG</name>